<feature type="binding site" evidence="5">
    <location>
        <position position="213"/>
    </location>
    <ligand>
        <name>Fe cation</name>
        <dbReference type="ChEBI" id="CHEBI:24875"/>
        <note>catalytic</note>
    </ligand>
</feature>
<evidence type="ECO:0000256" key="4">
    <source>
        <dbReference type="ARBA" id="ARBA00023004"/>
    </source>
</evidence>
<feature type="binding site" evidence="5">
    <location>
        <position position="304"/>
    </location>
    <ligand>
        <name>Fe cation</name>
        <dbReference type="ChEBI" id="CHEBI:24875"/>
        <note>catalytic</note>
    </ligand>
</feature>
<evidence type="ECO:0000256" key="3">
    <source>
        <dbReference type="ARBA" id="ARBA00023002"/>
    </source>
</evidence>
<dbReference type="PANTHER" id="PTHR10543">
    <property type="entry name" value="BETA-CAROTENE DIOXYGENASE"/>
    <property type="match status" value="1"/>
</dbReference>
<dbReference type="Pfam" id="PF11951">
    <property type="entry name" value="Fungal_trans_2"/>
    <property type="match status" value="1"/>
</dbReference>
<comment type="caution">
    <text evidence="6">The sequence shown here is derived from an EMBL/GenBank/DDBJ whole genome shotgun (WGS) entry which is preliminary data.</text>
</comment>
<evidence type="ECO:0000313" key="6">
    <source>
        <dbReference type="EMBL" id="RLL97877.1"/>
    </source>
</evidence>
<protein>
    <recommendedName>
        <fullName evidence="8">Carotenoid oxygenase</fullName>
    </recommendedName>
</protein>
<evidence type="ECO:0000256" key="5">
    <source>
        <dbReference type="PIRSR" id="PIRSR604294-1"/>
    </source>
</evidence>
<keyword evidence="4 5" id="KW-0408">Iron</keyword>
<comment type="similarity">
    <text evidence="1">Belongs to the carotenoid oxygenase family.</text>
</comment>
<dbReference type="AlphaFoldDB" id="A0A397HHF6"/>
<proteinExistence type="inferred from homology"/>
<dbReference type="InterPro" id="IPR021858">
    <property type="entry name" value="Fun_TF"/>
</dbReference>
<accession>A0A397HHF6</accession>
<organism evidence="6 7">
    <name type="scientific">Aspergillus turcosus</name>
    <dbReference type="NCBI Taxonomy" id="1245748"/>
    <lineage>
        <taxon>Eukaryota</taxon>
        <taxon>Fungi</taxon>
        <taxon>Dikarya</taxon>
        <taxon>Ascomycota</taxon>
        <taxon>Pezizomycotina</taxon>
        <taxon>Eurotiomycetes</taxon>
        <taxon>Eurotiomycetidae</taxon>
        <taxon>Eurotiales</taxon>
        <taxon>Aspergillaceae</taxon>
        <taxon>Aspergillus</taxon>
        <taxon>Aspergillus subgen. Fumigati</taxon>
    </lineage>
</organism>
<dbReference type="OrthoDB" id="407010at2759"/>
<dbReference type="Proteomes" id="UP000215289">
    <property type="component" value="Unassembled WGS sequence"/>
</dbReference>
<evidence type="ECO:0000313" key="7">
    <source>
        <dbReference type="Proteomes" id="UP000215289"/>
    </source>
</evidence>
<sequence>MSSTTETDSKKHPLEAALATHREQREPVGLRVTGTFPPLLAGTLYRNGPGAYRVDSKTGSYARSHWFDGFAQLHRFQIVSTNDGNCRVFYNSRFQVDALMEEARRTGDLTAVTFGQKRDPCESFSHKVKTVFEPTEFLNNPQLVNANVTVFANMPGMLKYGPAIPDSSQFKVLTCLTDANQITHANPETLEPIATSTQQDLHPDLKGQLSCAHPQFDPETGDVYNYNLHLGPRSTFRIYHTSASTSKTEPSYFKCLGAPILWERNMLDAMKFDSTAQTHWFVVDRKGHRGVVAKFVSPPFFAFHTINAFQEPGDKNTVNIICDVVQYANMDTLHRTYYEDLLSTDGKISNFTSNRSETPMTVRYRLPRVPTERTTRTVAAAERVFEFESGELPTINPRFATKRARYHYCVANRGHTSFFDAIGKVDLETQTVQYWGSEMTPHTPSEPIFIPGGTGEAEDAGYLLSVVLNGEAGTSYLVCLDARTLTEVGRAEHDHAISFGLHGREIRSGTEHTSIRNNMMALAGHHVKSTSTRSIAMRHFNCSVKVSRGAYGVIEACGGIDRWVTSGRTQVQLTFQVGMDAITSLVDREDCVFPYAYFEALLSHYNAQEWDFFGLCGCPLSLVKIVMRLARLSAEKRRSSSMEYVTFDATVASEIEQFLESWHHDSPATAFRDEESMQQDLDHMHCSEAWRNGLLLYLYRVFQWESGCSVPMHVLYRATVIVGHVVSCRDEGMVSRQSCCPFSLQAANCKIHQRGTDFKALFCLE</sequence>
<dbReference type="STRING" id="1245748.A0A397HHF6"/>
<evidence type="ECO:0008006" key="8">
    <source>
        <dbReference type="Google" id="ProtNLM"/>
    </source>
</evidence>
<reference evidence="6 7" key="1">
    <citation type="submission" date="2018-08" db="EMBL/GenBank/DDBJ databases">
        <title>Draft genome sequences of two Aspergillus turcosus clinical strains isolated from bronchoalveolar lavage fluid: one azole-susceptible and the other azole-resistant.</title>
        <authorList>
            <person name="Parent-Michaud M."/>
            <person name="Dufresne P.J."/>
            <person name="Fournier E."/>
            <person name="Martineau C."/>
            <person name="Moreira S."/>
            <person name="Perkins V."/>
            <person name="De Repentigny L."/>
            <person name="Dufresne S.F."/>
        </authorList>
    </citation>
    <scope>NUCLEOTIDE SEQUENCE [LARGE SCALE GENOMIC DNA]</scope>
    <source>
        <strain evidence="6">HMR AF 1038</strain>
    </source>
</reference>
<dbReference type="GO" id="GO:0046872">
    <property type="term" value="F:metal ion binding"/>
    <property type="evidence" value="ECO:0007669"/>
    <property type="project" value="UniProtKB-KW"/>
</dbReference>
<feature type="binding site" evidence="5">
    <location>
        <position position="502"/>
    </location>
    <ligand>
        <name>Fe cation</name>
        <dbReference type="ChEBI" id="CHEBI:24875"/>
        <note>catalytic</note>
    </ligand>
</feature>
<keyword evidence="7" id="KW-1185">Reference proteome</keyword>
<dbReference type="PANTHER" id="PTHR10543:SF24">
    <property type="entry name" value="CAROTENOID ISOMEROOXYGENASE"/>
    <property type="match status" value="1"/>
</dbReference>
<name>A0A397HHF6_9EURO</name>
<dbReference type="GO" id="GO:0010436">
    <property type="term" value="F:carotenoid dioxygenase activity"/>
    <property type="evidence" value="ECO:0007669"/>
    <property type="project" value="TreeGrafter"/>
</dbReference>
<dbReference type="InterPro" id="IPR004294">
    <property type="entry name" value="Carotenoid_Oase"/>
</dbReference>
<dbReference type="Pfam" id="PF03055">
    <property type="entry name" value="RPE65"/>
    <property type="match status" value="2"/>
</dbReference>
<gene>
    <name evidence="6" type="ORF">CFD26_106755</name>
</gene>
<evidence type="ECO:0000256" key="2">
    <source>
        <dbReference type="ARBA" id="ARBA00022723"/>
    </source>
</evidence>
<dbReference type="GO" id="GO:0016121">
    <property type="term" value="P:carotene catabolic process"/>
    <property type="evidence" value="ECO:0007669"/>
    <property type="project" value="TreeGrafter"/>
</dbReference>
<dbReference type="EMBL" id="NIDN02000066">
    <property type="protein sequence ID" value="RLL97877.1"/>
    <property type="molecule type" value="Genomic_DNA"/>
</dbReference>
<keyword evidence="3" id="KW-0560">Oxidoreductase</keyword>
<comment type="cofactor">
    <cofactor evidence="5">
        <name>Fe(2+)</name>
        <dbReference type="ChEBI" id="CHEBI:29033"/>
    </cofactor>
    <text evidence="5">Binds 1 Fe(2+) ion per subunit.</text>
</comment>
<keyword evidence="2 5" id="KW-0479">Metal-binding</keyword>
<evidence type="ECO:0000256" key="1">
    <source>
        <dbReference type="ARBA" id="ARBA00006787"/>
    </source>
</evidence>